<proteinExistence type="predicted"/>
<dbReference type="GeneID" id="54278884"/>
<dbReference type="RefSeq" id="XP_033386721.1">
    <property type="nucleotide sequence ID" value="XM_033521487.1"/>
</dbReference>
<dbReference type="AlphaFoldDB" id="A0A6A5XYX2"/>
<evidence type="ECO:0000313" key="1">
    <source>
        <dbReference type="EMBL" id="KAF2018382.1"/>
    </source>
</evidence>
<keyword evidence="2" id="KW-1185">Reference proteome</keyword>
<dbReference type="Proteomes" id="UP000799778">
    <property type="component" value="Unassembled WGS sequence"/>
</dbReference>
<sequence length="82" mass="9312">MAFMASMASMSGLCGLGWPVRTATTRSLTVFYSFARSVRRLSEYIHTKKSPTLHRNFISCCTSAFFVSRRSTTGTPWIHYLH</sequence>
<gene>
    <name evidence="1" type="ORF">BU24DRAFT_169721</name>
</gene>
<evidence type="ECO:0000313" key="2">
    <source>
        <dbReference type="Proteomes" id="UP000799778"/>
    </source>
</evidence>
<accession>A0A6A5XYX2</accession>
<protein>
    <submittedName>
        <fullName evidence="1">Uncharacterized protein</fullName>
    </submittedName>
</protein>
<organism evidence="1 2">
    <name type="scientific">Aaosphaeria arxii CBS 175.79</name>
    <dbReference type="NCBI Taxonomy" id="1450172"/>
    <lineage>
        <taxon>Eukaryota</taxon>
        <taxon>Fungi</taxon>
        <taxon>Dikarya</taxon>
        <taxon>Ascomycota</taxon>
        <taxon>Pezizomycotina</taxon>
        <taxon>Dothideomycetes</taxon>
        <taxon>Pleosporomycetidae</taxon>
        <taxon>Pleosporales</taxon>
        <taxon>Pleosporales incertae sedis</taxon>
        <taxon>Aaosphaeria</taxon>
    </lineage>
</organism>
<name>A0A6A5XYX2_9PLEO</name>
<dbReference type="EMBL" id="ML978068">
    <property type="protein sequence ID" value="KAF2018382.1"/>
    <property type="molecule type" value="Genomic_DNA"/>
</dbReference>
<reference evidence="1" key="1">
    <citation type="journal article" date="2020" name="Stud. Mycol.">
        <title>101 Dothideomycetes genomes: a test case for predicting lifestyles and emergence of pathogens.</title>
        <authorList>
            <person name="Haridas S."/>
            <person name="Albert R."/>
            <person name="Binder M."/>
            <person name="Bloem J."/>
            <person name="Labutti K."/>
            <person name="Salamov A."/>
            <person name="Andreopoulos B."/>
            <person name="Baker S."/>
            <person name="Barry K."/>
            <person name="Bills G."/>
            <person name="Bluhm B."/>
            <person name="Cannon C."/>
            <person name="Castanera R."/>
            <person name="Culley D."/>
            <person name="Daum C."/>
            <person name="Ezra D."/>
            <person name="Gonzalez J."/>
            <person name="Henrissat B."/>
            <person name="Kuo A."/>
            <person name="Liang C."/>
            <person name="Lipzen A."/>
            <person name="Lutzoni F."/>
            <person name="Magnuson J."/>
            <person name="Mondo S."/>
            <person name="Nolan M."/>
            <person name="Ohm R."/>
            <person name="Pangilinan J."/>
            <person name="Park H.-J."/>
            <person name="Ramirez L."/>
            <person name="Alfaro M."/>
            <person name="Sun H."/>
            <person name="Tritt A."/>
            <person name="Yoshinaga Y."/>
            <person name="Zwiers L.-H."/>
            <person name="Turgeon B."/>
            <person name="Goodwin S."/>
            <person name="Spatafora J."/>
            <person name="Crous P."/>
            <person name="Grigoriev I."/>
        </authorList>
    </citation>
    <scope>NUCLEOTIDE SEQUENCE</scope>
    <source>
        <strain evidence="1">CBS 175.79</strain>
    </source>
</reference>